<dbReference type="Pfam" id="PF07992">
    <property type="entry name" value="Pyr_redox_2"/>
    <property type="match status" value="1"/>
</dbReference>
<name>A0A101E522_9THEO</name>
<keyword evidence="8" id="KW-0521">NADP</keyword>
<evidence type="ECO:0000256" key="2">
    <source>
        <dbReference type="ARBA" id="ARBA00022630"/>
    </source>
</evidence>
<evidence type="ECO:0000256" key="3">
    <source>
        <dbReference type="ARBA" id="ARBA00022827"/>
    </source>
</evidence>
<evidence type="ECO:0000313" key="10">
    <source>
        <dbReference type="EMBL" id="HBT50297.1"/>
    </source>
</evidence>
<dbReference type="EC" id="1.8.1.9" evidence="7"/>
<dbReference type="NCBIfam" id="TIGR01292">
    <property type="entry name" value="TRX_reduct"/>
    <property type="match status" value="1"/>
</dbReference>
<evidence type="ECO:0000259" key="9">
    <source>
        <dbReference type="Pfam" id="PF07992"/>
    </source>
</evidence>
<keyword evidence="6 7" id="KW-0676">Redox-active center</keyword>
<keyword evidence="5" id="KW-1015">Disulfide bond</keyword>
<dbReference type="InterPro" id="IPR036188">
    <property type="entry name" value="FAD/NAD-bd_sf"/>
</dbReference>
<dbReference type="PRINTS" id="PR00469">
    <property type="entry name" value="PNDRDTASEII"/>
</dbReference>
<sequence>MPTLYDCLIIGGGPAGLSAAIYASRGKLNTVVFERSKIGGQAAITDDIENYPGSVEEATGPKIVKRMREQAESFGTCFVMEEVKKVELSEKIKKVITTKGCYEGKTVIIATGAEHMKLNVPGEEEFIGKGVSYCATCDADFFTDLDVVVVGGGDSAVQEALYLTKFAKNVTIIHRRDKLRANKCLQDKAFKNPKIKFLWDSIVERIEGDGIVEKIIVRNVKTGELKEVKTDGVFIFIGMKPSTEIFKGLIEMDERGYILTDENMRTNIEGVFAAGDCRAKLLRQIVTAAADGAIAAVAAERYIEELEC</sequence>
<dbReference type="RefSeq" id="WP_278429557.1">
    <property type="nucleotide sequence ID" value="NZ_DOLB01000164.1"/>
</dbReference>
<dbReference type="InterPro" id="IPR023753">
    <property type="entry name" value="FAD/NAD-binding_dom"/>
</dbReference>
<comment type="cofactor">
    <cofactor evidence="8">
        <name>FAD</name>
        <dbReference type="ChEBI" id="CHEBI:57692"/>
    </cofactor>
    <text evidence="8">Binds 1 FAD per subunit.</text>
</comment>
<accession>A0A101E522</accession>
<evidence type="ECO:0000313" key="11">
    <source>
        <dbReference type="Proteomes" id="UP000264445"/>
    </source>
</evidence>
<evidence type="ECO:0000256" key="4">
    <source>
        <dbReference type="ARBA" id="ARBA00023002"/>
    </source>
</evidence>
<dbReference type="GO" id="GO:0004791">
    <property type="term" value="F:thioredoxin-disulfide reductase (NADPH) activity"/>
    <property type="evidence" value="ECO:0007669"/>
    <property type="project" value="UniProtKB-UniRule"/>
</dbReference>
<evidence type="ECO:0000256" key="1">
    <source>
        <dbReference type="ARBA" id="ARBA00009333"/>
    </source>
</evidence>
<keyword evidence="4 7" id="KW-0560">Oxidoreductase</keyword>
<dbReference type="Proteomes" id="UP000264445">
    <property type="component" value="Unassembled WGS sequence"/>
</dbReference>
<evidence type="ECO:0000256" key="7">
    <source>
        <dbReference type="RuleBase" id="RU003880"/>
    </source>
</evidence>
<dbReference type="InterPro" id="IPR050097">
    <property type="entry name" value="Ferredoxin-NADP_redctase_2"/>
</dbReference>
<dbReference type="Gene3D" id="3.50.50.60">
    <property type="entry name" value="FAD/NAD(P)-binding domain"/>
    <property type="match status" value="2"/>
</dbReference>
<feature type="domain" description="FAD/NAD(P)-binding" evidence="9">
    <location>
        <begin position="5"/>
        <end position="292"/>
    </location>
</feature>
<comment type="subunit">
    <text evidence="7">Homodimer.</text>
</comment>
<dbReference type="PRINTS" id="PR00368">
    <property type="entry name" value="FADPNR"/>
</dbReference>
<organism evidence="10 11">
    <name type="scientific">Caldanaerobacter subterraneus</name>
    <dbReference type="NCBI Taxonomy" id="911092"/>
    <lineage>
        <taxon>Bacteria</taxon>
        <taxon>Bacillati</taxon>
        <taxon>Bacillota</taxon>
        <taxon>Clostridia</taxon>
        <taxon>Thermoanaerobacterales</taxon>
        <taxon>Thermoanaerobacteraceae</taxon>
        <taxon>Caldanaerobacter</taxon>
    </lineage>
</organism>
<dbReference type="SUPFAM" id="SSF51905">
    <property type="entry name" value="FAD/NAD(P)-binding domain"/>
    <property type="match status" value="1"/>
</dbReference>
<dbReference type="AlphaFoldDB" id="A0A101E522"/>
<evidence type="ECO:0000256" key="6">
    <source>
        <dbReference type="ARBA" id="ARBA00023284"/>
    </source>
</evidence>
<proteinExistence type="inferred from homology"/>
<dbReference type="InterPro" id="IPR005982">
    <property type="entry name" value="Thioredox_Rdtase"/>
</dbReference>
<dbReference type="EMBL" id="DOLB01000164">
    <property type="protein sequence ID" value="HBT50297.1"/>
    <property type="molecule type" value="Genomic_DNA"/>
</dbReference>
<evidence type="ECO:0000256" key="5">
    <source>
        <dbReference type="ARBA" id="ARBA00023157"/>
    </source>
</evidence>
<dbReference type="PANTHER" id="PTHR48105">
    <property type="entry name" value="THIOREDOXIN REDUCTASE 1-RELATED-RELATED"/>
    <property type="match status" value="1"/>
</dbReference>
<comment type="catalytic activity">
    <reaction evidence="7">
        <text>[thioredoxin]-dithiol + NADP(+) = [thioredoxin]-disulfide + NADPH + H(+)</text>
        <dbReference type="Rhea" id="RHEA:20345"/>
        <dbReference type="Rhea" id="RHEA-COMP:10698"/>
        <dbReference type="Rhea" id="RHEA-COMP:10700"/>
        <dbReference type="ChEBI" id="CHEBI:15378"/>
        <dbReference type="ChEBI" id="CHEBI:29950"/>
        <dbReference type="ChEBI" id="CHEBI:50058"/>
        <dbReference type="ChEBI" id="CHEBI:57783"/>
        <dbReference type="ChEBI" id="CHEBI:58349"/>
        <dbReference type="EC" id="1.8.1.9"/>
    </reaction>
</comment>
<reference evidence="10 11" key="1">
    <citation type="journal article" date="2018" name="Nat. Biotechnol.">
        <title>A standardized bacterial taxonomy based on genome phylogeny substantially revises the tree of life.</title>
        <authorList>
            <person name="Parks D.H."/>
            <person name="Chuvochina M."/>
            <person name="Waite D.W."/>
            <person name="Rinke C."/>
            <person name="Skarshewski A."/>
            <person name="Chaumeil P.A."/>
            <person name="Hugenholtz P."/>
        </authorList>
    </citation>
    <scope>NUCLEOTIDE SEQUENCE [LARGE SCALE GENOMIC DNA]</scope>
    <source>
        <strain evidence="10">UBA12544</strain>
    </source>
</reference>
<dbReference type="InterPro" id="IPR008255">
    <property type="entry name" value="Pyr_nucl-diS_OxRdtase_2_AS"/>
</dbReference>
<dbReference type="PROSITE" id="PS00573">
    <property type="entry name" value="PYRIDINE_REDOX_2"/>
    <property type="match status" value="1"/>
</dbReference>
<evidence type="ECO:0000256" key="8">
    <source>
        <dbReference type="RuleBase" id="RU003881"/>
    </source>
</evidence>
<comment type="caution">
    <text evidence="10">The sequence shown here is derived from an EMBL/GenBank/DDBJ whole genome shotgun (WGS) entry which is preliminary data.</text>
</comment>
<keyword evidence="2 7" id="KW-0285">Flavoprotein</keyword>
<protein>
    <recommendedName>
        <fullName evidence="7">Thioredoxin reductase</fullName>
        <ecNumber evidence="7">1.8.1.9</ecNumber>
    </recommendedName>
</protein>
<dbReference type="GO" id="GO:0005737">
    <property type="term" value="C:cytoplasm"/>
    <property type="evidence" value="ECO:0007669"/>
    <property type="project" value="InterPro"/>
</dbReference>
<dbReference type="GO" id="GO:0019430">
    <property type="term" value="P:removal of superoxide radicals"/>
    <property type="evidence" value="ECO:0007669"/>
    <property type="project" value="UniProtKB-UniRule"/>
</dbReference>
<gene>
    <name evidence="10" type="primary">trxB</name>
    <name evidence="10" type="ORF">DEA61_11090</name>
</gene>
<keyword evidence="3 7" id="KW-0274">FAD</keyword>
<comment type="similarity">
    <text evidence="1 7">Belongs to the class-II pyridine nucleotide-disulfide oxidoreductase family.</text>
</comment>